<dbReference type="OrthoDB" id="10519836at2759"/>
<dbReference type="GO" id="GO:0004930">
    <property type="term" value="F:G protein-coupled receptor activity"/>
    <property type="evidence" value="ECO:0007669"/>
    <property type="project" value="InterPro"/>
</dbReference>
<organism evidence="8 9">
    <name type="scientific">Anaeromyces robustus</name>
    <dbReference type="NCBI Taxonomy" id="1754192"/>
    <lineage>
        <taxon>Eukaryota</taxon>
        <taxon>Fungi</taxon>
        <taxon>Fungi incertae sedis</taxon>
        <taxon>Chytridiomycota</taxon>
        <taxon>Chytridiomycota incertae sedis</taxon>
        <taxon>Neocallimastigomycetes</taxon>
        <taxon>Neocallimastigales</taxon>
        <taxon>Neocallimastigaceae</taxon>
        <taxon>Anaeromyces</taxon>
    </lineage>
</organism>
<feature type="transmembrane region" description="Helical" evidence="6">
    <location>
        <begin position="348"/>
        <end position="369"/>
    </location>
</feature>
<dbReference type="PROSITE" id="PS50259">
    <property type="entry name" value="G_PROTEIN_RECEP_F3_4"/>
    <property type="match status" value="1"/>
</dbReference>
<dbReference type="STRING" id="1754192.A0A1Y1V8P5"/>
<evidence type="ECO:0000313" key="8">
    <source>
        <dbReference type="EMBL" id="ORX49381.1"/>
    </source>
</evidence>
<reference evidence="8 9" key="2">
    <citation type="submission" date="2016-08" db="EMBL/GenBank/DDBJ databases">
        <title>Pervasive Adenine N6-methylation of Active Genes in Fungi.</title>
        <authorList>
            <consortium name="DOE Joint Genome Institute"/>
            <person name="Mondo S.J."/>
            <person name="Dannebaum R.O."/>
            <person name="Kuo R.C."/>
            <person name="Labutti K."/>
            <person name="Haridas S."/>
            <person name="Kuo A."/>
            <person name="Salamov A."/>
            <person name="Ahrendt S.R."/>
            <person name="Lipzen A."/>
            <person name="Sullivan W."/>
            <person name="Andreopoulos W.B."/>
            <person name="Clum A."/>
            <person name="Lindquist E."/>
            <person name="Daum C."/>
            <person name="Ramamoorthy G.K."/>
            <person name="Gryganskyi A."/>
            <person name="Culley D."/>
            <person name="Magnuson J.K."/>
            <person name="James T.Y."/>
            <person name="O'Malley M.A."/>
            <person name="Stajich J.E."/>
            <person name="Spatafora J.W."/>
            <person name="Visel A."/>
            <person name="Grigoriev I.V."/>
        </authorList>
    </citation>
    <scope>NUCLEOTIDE SEQUENCE [LARGE SCALE GENOMIC DNA]</scope>
    <source>
        <strain evidence="8 9">S4</strain>
    </source>
</reference>
<evidence type="ECO:0000256" key="6">
    <source>
        <dbReference type="SAM" id="Phobius"/>
    </source>
</evidence>
<dbReference type="Pfam" id="PF00003">
    <property type="entry name" value="7tm_3"/>
    <property type="match status" value="1"/>
</dbReference>
<proteinExistence type="predicted"/>
<dbReference type="PANTHER" id="PTHR24060">
    <property type="entry name" value="METABOTROPIC GLUTAMATE RECEPTOR"/>
    <property type="match status" value="1"/>
</dbReference>
<comment type="subcellular location">
    <subcellularLocation>
        <location evidence="1">Membrane</location>
        <topology evidence="1">Multi-pass membrane protein</topology>
    </subcellularLocation>
</comment>
<keyword evidence="4 6" id="KW-0472">Membrane</keyword>
<evidence type="ECO:0000313" key="9">
    <source>
        <dbReference type="Proteomes" id="UP000193944"/>
    </source>
</evidence>
<feature type="transmembrane region" description="Helical" evidence="6">
    <location>
        <begin position="475"/>
        <end position="498"/>
    </location>
</feature>
<feature type="domain" description="G-protein coupled receptors family 3 profile" evidence="7">
    <location>
        <begin position="312"/>
        <end position="565"/>
    </location>
</feature>
<dbReference type="AlphaFoldDB" id="A0A1Y1V8P5"/>
<feature type="transmembrane region" description="Helical" evidence="6">
    <location>
        <begin position="426"/>
        <end position="445"/>
    </location>
</feature>
<evidence type="ECO:0000256" key="1">
    <source>
        <dbReference type="ARBA" id="ARBA00004141"/>
    </source>
</evidence>
<evidence type="ECO:0000256" key="3">
    <source>
        <dbReference type="ARBA" id="ARBA00022989"/>
    </source>
</evidence>
<feature type="transmembrane region" description="Helical" evidence="6">
    <location>
        <begin position="510"/>
        <end position="530"/>
    </location>
</feature>
<comment type="caution">
    <text evidence="8">The sequence shown here is derived from an EMBL/GenBank/DDBJ whole genome shotgun (WGS) entry which is preliminary data.</text>
</comment>
<feature type="transmembrane region" description="Helical" evidence="6">
    <location>
        <begin position="381"/>
        <end position="406"/>
    </location>
</feature>
<feature type="transmembrane region" description="Helical" evidence="6">
    <location>
        <begin position="536"/>
        <end position="558"/>
    </location>
</feature>
<dbReference type="GO" id="GO:0016020">
    <property type="term" value="C:membrane"/>
    <property type="evidence" value="ECO:0007669"/>
    <property type="project" value="UniProtKB-SubCell"/>
</dbReference>
<keyword evidence="5" id="KW-0325">Glycoprotein</keyword>
<sequence>MSFSVLLENKYSDIMYSYMPGSSTFLGGAGIIITSDSQYHDELFEYIKVIIDDKYPYFSELNSAVTPFENIHGKDCLSNQTSKKMLCNSLLTSNGTYPYYYYNDKMKIIYLSHISVGSERGISFTTDSSFDYDSTLKLLLNKKFKCDDKADIKMNTITYYDESKIKIPINETNSLIVKQFDNNNNKHQTNNMICSIYDEALKNAKPYQFPYSTFSEISNFEFNAPVSVLLAHLYYNYYETDKNTFEDIVNECCDYMDYSLKPSCKNYDKKKYNITDCIENLNTRTITFLNCIPENNKIYKAECSYIPYKNEKGIILQICLISSLILNLIYLTIILIYRNEKCINMGGLQFLLGLIISSIILNISIFFWIGKQKKFKCILKFWTIIIGMTGFISSYSIKAQIIISLYNNLVKSTIIKKVNNNNYKSYILYIIFSIVQLFLLTFWTFTQKGVETKQKYLEDVGYYDYTYCSLGNETLLIIIFGFDYILLVLSIILAYRGRQIPSAYNESKKIFITSLISFLLLTLCYVSMVLTMKKDFIIFGIALFVIITSLIIVSVFVISKLLVIFNINIQSNVSVVVLNKDDNMDNIDRIPSLFLTR</sequence>
<evidence type="ECO:0000259" key="7">
    <source>
        <dbReference type="PROSITE" id="PS50259"/>
    </source>
</evidence>
<evidence type="ECO:0000256" key="5">
    <source>
        <dbReference type="ARBA" id="ARBA00023180"/>
    </source>
</evidence>
<protein>
    <recommendedName>
        <fullName evidence="7">G-protein coupled receptors family 3 profile domain-containing protein</fullName>
    </recommendedName>
</protein>
<keyword evidence="2 6" id="KW-0812">Transmembrane</keyword>
<feature type="transmembrane region" description="Helical" evidence="6">
    <location>
        <begin position="314"/>
        <end position="336"/>
    </location>
</feature>
<dbReference type="EMBL" id="MCFG01000743">
    <property type="protein sequence ID" value="ORX49381.1"/>
    <property type="molecule type" value="Genomic_DNA"/>
</dbReference>
<keyword evidence="3 6" id="KW-1133">Transmembrane helix</keyword>
<name>A0A1Y1V8P5_9FUNG</name>
<dbReference type="InterPro" id="IPR017978">
    <property type="entry name" value="GPCR_3_C"/>
</dbReference>
<keyword evidence="9" id="KW-1185">Reference proteome</keyword>
<dbReference type="Proteomes" id="UP000193944">
    <property type="component" value="Unassembled WGS sequence"/>
</dbReference>
<evidence type="ECO:0000256" key="2">
    <source>
        <dbReference type="ARBA" id="ARBA00022692"/>
    </source>
</evidence>
<dbReference type="InterPro" id="IPR050726">
    <property type="entry name" value="mGluR"/>
</dbReference>
<accession>A0A1Y1V8P5</accession>
<gene>
    <name evidence="8" type="ORF">BCR32DRAFT_298617</name>
</gene>
<reference evidence="8 9" key="1">
    <citation type="submission" date="2016-08" db="EMBL/GenBank/DDBJ databases">
        <title>A Parts List for Fungal Cellulosomes Revealed by Comparative Genomics.</title>
        <authorList>
            <consortium name="DOE Joint Genome Institute"/>
            <person name="Haitjema C.H."/>
            <person name="Gilmore S.P."/>
            <person name="Henske J.K."/>
            <person name="Solomon K.V."/>
            <person name="De Groot R."/>
            <person name="Kuo A."/>
            <person name="Mondo S.J."/>
            <person name="Salamov A.A."/>
            <person name="Labutti K."/>
            <person name="Zhao Z."/>
            <person name="Chiniquy J."/>
            <person name="Barry K."/>
            <person name="Brewer H.M."/>
            <person name="Purvine S.O."/>
            <person name="Wright A.T."/>
            <person name="Boxma B."/>
            <person name="Van Alen T."/>
            <person name="Hackstein J.H."/>
            <person name="Baker S.E."/>
            <person name="Grigoriev I.V."/>
            <person name="O'Malley M.A."/>
        </authorList>
    </citation>
    <scope>NUCLEOTIDE SEQUENCE [LARGE SCALE GENOMIC DNA]</scope>
    <source>
        <strain evidence="8 9">S4</strain>
    </source>
</reference>
<evidence type="ECO:0000256" key="4">
    <source>
        <dbReference type="ARBA" id="ARBA00023136"/>
    </source>
</evidence>